<evidence type="ECO:0000256" key="2">
    <source>
        <dbReference type="ARBA" id="ARBA00022517"/>
    </source>
</evidence>
<dbReference type="SUPFAM" id="SSF158710">
    <property type="entry name" value="PSPTO4464-like"/>
    <property type="match status" value="1"/>
</dbReference>
<dbReference type="InterPro" id="IPR023153">
    <property type="entry name" value="DarP_sf"/>
</dbReference>
<comment type="similarity">
    <text evidence="5">Belongs to the DarP family.</text>
</comment>
<sequence>MPRKPKKGYFVRGHFVAEGSELDQELKRELKGGIEVSKTDLKRESADLQALGEALMTLRADLLARLELPDGLIDALAEVKRITNFEGRRRQMQYIGKLMRKLDAATLDAARIALDEQNRGPAQDTALLHQAEQWRDRLIADDDALGGWIETHPATDAQQLRALVRQARKDLQAGKPGEAPRQGKAYREVFQIVRGHLAAHGDADHGEQAAAESREEDA</sequence>
<feature type="region of interest" description="Disordered" evidence="6">
    <location>
        <begin position="197"/>
        <end position="218"/>
    </location>
</feature>
<dbReference type="Proteomes" id="UP000249135">
    <property type="component" value="Unassembled WGS sequence"/>
</dbReference>
<dbReference type="NCBIfam" id="NF003593">
    <property type="entry name" value="PRK05255.1-1"/>
    <property type="match status" value="1"/>
</dbReference>
<dbReference type="Gene3D" id="1.10.60.30">
    <property type="entry name" value="PSPTO4464-like domains"/>
    <property type="match status" value="2"/>
</dbReference>
<dbReference type="CDD" id="cd16331">
    <property type="entry name" value="YjgA-like"/>
    <property type="match status" value="1"/>
</dbReference>
<dbReference type="AlphaFoldDB" id="A0A2W5RWS3"/>
<evidence type="ECO:0000256" key="1">
    <source>
        <dbReference type="ARBA" id="ARBA00022490"/>
    </source>
</evidence>
<dbReference type="GO" id="GO:0005829">
    <property type="term" value="C:cytosol"/>
    <property type="evidence" value="ECO:0007669"/>
    <property type="project" value="TreeGrafter"/>
</dbReference>
<evidence type="ECO:0000313" key="7">
    <source>
        <dbReference type="EMBL" id="PZQ74937.1"/>
    </source>
</evidence>
<dbReference type="Pfam" id="PF04751">
    <property type="entry name" value="DarP"/>
    <property type="match status" value="1"/>
</dbReference>
<dbReference type="GO" id="GO:0043022">
    <property type="term" value="F:ribosome binding"/>
    <property type="evidence" value="ECO:0007669"/>
    <property type="project" value="UniProtKB-UniRule"/>
</dbReference>
<comment type="function">
    <text evidence="5">Member of a network of 50S ribosomal subunit biogenesis factors which assembles along the 30S-50S interface, preventing incorrect 23S rRNA structures from forming. Promotes peptidyl transferase center (PTC) maturation.</text>
</comment>
<keyword evidence="2 5" id="KW-0690">Ribosome biogenesis</keyword>
<evidence type="ECO:0000256" key="4">
    <source>
        <dbReference type="ARBA" id="ARBA00022884"/>
    </source>
</evidence>
<comment type="caution">
    <text evidence="7">The sequence shown here is derived from an EMBL/GenBank/DDBJ whole genome shotgun (WGS) entry which is preliminary data.</text>
</comment>
<dbReference type="PANTHER" id="PTHR38101:SF1">
    <property type="entry name" value="UPF0307 PROTEIN YJGA"/>
    <property type="match status" value="1"/>
</dbReference>
<protein>
    <recommendedName>
        <fullName evidence="5">Dual-action ribosomal maturation protein DarP</fullName>
    </recommendedName>
    <alternativeName>
        <fullName evidence="5">Large ribosomal subunit assembly factor DarP</fullName>
    </alternativeName>
</protein>
<dbReference type="InterPro" id="IPR006839">
    <property type="entry name" value="DarP"/>
</dbReference>
<dbReference type="GO" id="GO:0019843">
    <property type="term" value="F:rRNA binding"/>
    <property type="evidence" value="ECO:0007669"/>
    <property type="project" value="UniProtKB-UniRule"/>
</dbReference>
<comment type="subcellular location">
    <subcellularLocation>
        <location evidence="5">Cytoplasm</location>
    </subcellularLocation>
    <text evidence="5">Associates with late stage pre-50S ribosomal subunits.</text>
</comment>
<keyword evidence="4 5" id="KW-0694">RNA-binding</keyword>
<reference evidence="7 8" key="1">
    <citation type="submission" date="2017-08" db="EMBL/GenBank/DDBJ databases">
        <title>Infants hospitalized years apart are colonized by the same room-sourced microbial strains.</title>
        <authorList>
            <person name="Brooks B."/>
            <person name="Olm M.R."/>
            <person name="Firek B.A."/>
            <person name="Baker R."/>
            <person name="Thomas B.C."/>
            <person name="Morowitz M.J."/>
            <person name="Banfield J.F."/>
        </authorList>
    </citation>
    <scope>NUCLEOTIDE SEQUENCE [LARGE SCALE GENOMIC DNA]</scope>
    <source>
        <strain evidence="7">S2_005_003_R2_41</strain>
    </source>
</reference>
<evidence type="ECO:0000256" key="6">
    <source>
        <dbReference type="SAM" id="MobiDB-lite"/>
    </source>
</evidence>
<dbReference type="PANTHER" id="PTHR38101">
    <property type="entry name" value="UPF0307 PROTEIN YJGA"/>
    <property type="match status" value="1"/>
</dbReference>
<proteinExistence type="inferred from homology"/>
<name>A0A2W5RWS3_VARPD</name>
<accession>A0A2W5RWS3</accession>
<gene>
    <name evidence="5" type="primary">darP</name>
    <name evidence="7" type="ORF">DI563_10935</name>
</gene>
<keyword evidence="3 5" id="KW-0699">rRNA-binding</keyword>
<evidence type="ECO:0000256" key="5">
    <source>
        <dbReference type="HAMAP-Rule" id="MF_00765"/>
    </source>
</evidence>
<organism evidence="7 8">
    <name type="scientific">Variovorax paradoxus</name>
    <dbReference type="NCBI Taxonomy" id="34073"/>
    <lineage>
        <taxon>Bacteria</taxon>
        <taxon>Pseudomonadati</taxon>
        <taxon>Pseudomonadota</taxon>
        <taxon>Betaproteobacteria</taxon>
        <taxon>Burkholderiales</taxon>
        <taxon>Comamonadaceae</taxon>
        <taxon>Variovorax</taxon>
    </lineage>
</organism>
<dbReference type="EMBL" id="QFPP01000107">
    <property type="protein sequence ID" value="PZQ74937.1"/>
    <property type="molecule type" value="Genomic_DNA"/>
</dbReference>
<dbReference type="GO" id="GO:1902626">
    <property type="term" value="P:assembly of large subunit precursor of preribosome"/>
    <property type="evidence" value="ECO:0007669"/>
    <property type="project" value="UniProtKB-UniRule"/>
</dbReference>
<keyword evidence="1 5" id="KW-0963">Cytoplasm</keyword>
<dbReference type="HAMAP" id="MF_00765">
    <property type="entry name" value="DarP"/>
    <property type="match status" value="1"/>
</dbReference>
<evidence type="ECO:0000313" key="8">
    <source>
        <dbReference type="Proteomes" id="UP000249135"/>
    </source>
</evidence>
<evidence type="ECO:0000256" key="3">
    <source>
        <dbReference type="ARBA" id="ARBA00022730"/>
    </source>
</evidence>